<comment type="similarity">
    <text evidence="1 3">Belongs to the TPP enzyme family.</text>
</comment>
<dbReference type="InterPro" id="IPR047211">
    <property type="entry name" value="POXB-like"/>
</dbReference>
<dbReference type="Pfam" id="PF02776">
    <property type="entry name" value="TPP_enzyme_N"/>
    <property type="match status" value="1"/>
</dbReference>
<dbReference type="RefSeq" id="WP_105804794.1">
    <property type="nucleotide sequence ID" value="NZ_MWZD01000014.1"/>
</dbReference>
<dbReference type="InterPro" id="IPR047210">
    <property type="entry name" value="TPP_PYR_POXB-like"/>
</dbReference>
<keyword evidence="8" id="KW-1185">Reference proteome</keyword>
<dbReference type="GO" id="GO:0000287">
    <property type="term" value="F:magnesium ion binding"/>
    <property type="evidence" value="ECO:0007669"/>
    <property type="project" value="InterPro"/>
</dbReference>
<feature type="domain" description="Thiamine pyrophosphate enzyme TPP-binding" evidence="5">
    <location>
        <begin position="394"/>
        <end position="548"/>
    </location>
</feature>
<dbReference type="InterPro" id="IPR029035">
    <property type="entry name" value="DHS-like_NAD/FAD-binding_dom"/>
</dbReference>
<keyword evidence="2 3" id="KW-0786">Thiamine pyrophosphate</keyword>
<dbReference type="GO" id="GO:0030976">
    <property type="term" value="F:thiamine pyrophosphate binding"/>
    <property type="evidence" value="ECO:0007669"/>
    <property type="project" value="InterPro"/>
</dbReference>
<comment type="caution">
    <text evidence="7">The sequence shown here is derived from an EMBL/GenBank/DDBJ whole genome shotgun (WGS) entry which is preliminary data.</text>
</comment>
<dbReference type="EMBL" id="MWZD01000014">
    <property type="protein sequence ID" value="PRI11858.1"/>
    <property type="molecule type" value="Genomic_DNA"/>
</dbReference>
<dbReference type="PANTHER" id="PTHR42981:SF2">
    <property type="entry name" value="PYRUVATE DEHYDROGENASE [UBIQUINONE]"/>
    <property type="match status" value="1"/>
</dbReference>
<dbReference type="InterPro" id="IPR029061">
    <property type="entry name" value="THDP-binding"/>
</dbReference>
<dbReference type="SUPFAM" id="SSF52467">
    <property type="entry name" value="DHS-like NAD/FAD-binding domain"/>
    <property type="match status" value="1"/>
</dbReference>
<dbReference type="GO" id="GO:0003824">
    <property type="term" value="F:catalytic activity"/>
    <property type="evidence" value="ECO:0007669"/>
    <property type="project" value="InterPro"/>
</dbReference>
<dbReference type="CDD" id="cd07039">
    <property type="entry name" value="TPP_PYR_POX"/>
    <property type="match status" value="1"/>
</dbReference>
<dbReference type="OrthoDB" id="4959782at2"/>
<evidence type="ECO:0000256" key="2">
    <source>
        <dbReference type="ARBA" id="ARBA00023052"/>
    </source>
</evidence>
<accession>A0A2S9QQJ7</accession>
<dbReference type="Proteomes" id="UP000238650">
    <property type="component" value="Unassembled WGS sequence"/>
</dbReference>
<feature type="domain" description="Thiamine pyrophosphate enzyme N-terminal TPP-binding" evidence="6">
    <location>
        <begin position="10"/>
        <end position="123"/>
    </location>
</feature>
<dbReference type="Gene3D" id="3.40.50.970">
    <property type="match status" value="2"/>
</dbReference>
<evidence type="ECO:0000259" key="6">
    <source>
        <dbReference type="Pfam" id="PF02776"/>
    </source>
</evidence>
<dbReference type="Pfam" id="PF02775">
    <property type="entry name" value="TPP_enzyme_C"/>
    <property type="match status" value="1"/>
</dbReference>
<proteinExistence type="inferred from homology"/>
<evidence type="ECO:0000313" key="7">
    <source>
        <dbReference type="EMBL" id="PRI11858.1"/>
    </source>
</evidence>
<evidence type="ECO:0000313" key="8">
    <source>
        <dbReference type="Proteomes" id="UP000238650"/>
    </source>
</evidence>
<feature type="domain" description="Thiamine pyrophosphate enzyme central" evidence="4">
    <location>
        <begin position="202"/>
        <end position="332"/>
    </location>
</feature>
<reference evidence="7 8" key="1">
    <citation type="journal article" date="2017" name="New Microbes New Infect">
        <title>Genome sequence of 'Leucobacter massiliensis' sp. nov. isolated from human pharynx after travel to the 2014 Hajj.</title>
        <authorList>
            <person name="Leangapichart T."/>
            <person name="Gautret P."/>
            <person name="Nguyen T.T."/>
            <person name="Armstrong N."/>
            <person name="Rolain J.M."/>
        </authorList>
    </citation>
    <scope>NUCLEOTIDE SEQUENCE [LARGE SCALE GENOMIC DNA]</scope>
    <source>
        <strain evidence="7 8">122RC15</strain>
    </source>
</reference>
<gene>
    <name evidence="7" type="ORF">B4915_05360</name>
</gene>
<evidence type="ECO:0000256" key="1">
    <source>
        <dbReference type="ARBA" id="ARBA00007812"/>
    </source>
</evidence>
<dbReference type="PANTHER" id="PTHR42981">
    <property type="entry name" value="PYRUVATE DEHYDROGENASE [UBIQUINONE]"/>
    <property type="match status" value="1"/>
</dbReference>
<dbReference type="AlphaFoldDB" id="A0A2S9QQJ7"/>
<evidence type="ECO:0000256" key="3">
    <source>
        <dbReference type="RuleBase" id="RU362132"/>
    </source>
</evidence>
<dbReference type="SUPFAM" id="SSF52518">
    <property type="entry name" value="Thiamin diphosphate-binding fold (THDP-binding)"/>
    <property type="match status" value="2"/>
</dbReference>
<evidence type="ECO:0000259" key="4">
    <source>
        <dbReference type="Pfam" id="PF00205"/>
    </source>
</evidence>
<dbReference type="InterPro" id="IPR011766">
    <property type="entry name" value="TPP_enzyme_TPP-bd"/>
</dbReference>
<name>A0A2S9QQJ7_9MICO</name>
<dbReference type="Gene3D" id="3.40.50.1220">
    <property type="entry name" value="TPP-binding domain"/>
    <property type="match status" value="1"/>
</dbReference>
<dbReference type="NCBIfam" id="NF006129">
    <property type="entry name" value="PRK08273.1"/>
    <property type="match status" value="1"/>
</dbReference>
<dbReference type="InterPro" id="IPR012001">
    <property type="entry name" value="Thiamin_PyroP_enz_TPP-bd_dom"/>
</dbReference>
<organism evidence="7 8">
    <name type="scientific">Leucobacter massiliensis</name>
    <dbReference type="NCBI Taxonomy" id="1686285"/>
    <lineage>
        <taxon>Bacteria</taxon>
        <taxon>Bacillati</taxon>
        <taxon>Actinomycetota</taxon>
        <taxon>Actinomycetes</taxon>
        <taxon>Micrococcales</taxon>
        <taxon>Microbacteriaceae</taxon>
        <taxon>Leucobacter</taxon>
    </lineage>
</organism>
<dbReference type="InterPro" id="IPR012000">
    <property type="entry name" value="Thiamin_PyroP_enz_cen_dom"/>
</dbReference>
<sequence>MSHDEAAPSVADQVVARLGEWGVERVYGYAGDGNNPLLGALRRAGSPEFVRARHEESAAFMAVGEAKFGGRAGVVTSTQGPGAVHLLNGLYDAKLDSVPVVALVGQQHTTVLGSDYQQEIDLQTLFADVAARFVQTVAAPEQLPMVLDRAFRAALTHRQPAVVILPHDVQQAPAAELGQAHGEVVTAPRWSEGRLLPREEDLDAALAVLETGERIAILAGRGAAHAGDAVIELAEALDAGVATSLLGKPYIDEAHPLVTGTMGHLGTTASARLLQGCDTLLIIGSNDPWTEYYPPPGAARAVQIDVDPSVIGNRYPVEAGLAGDAAATIRSLLERLGPHRRGRPAWREEVESAVRDWHDISRLRAELPGEPLGPELVVRGLGERLDVDWRLAVDVGSAVYHYVRQMRLPPGHSAHLSSTLASMGCGAPYGIAAKELDPGRPVAVLAGDGAMQMLGNTDLVTVAERWRRWRDPRFLVLVLHNRDLSEVSWEQREMETEPRFPASQDVPPFDFAGYAELLGLRGIRVSGPEGVAAALDEALAADRPVVVEARTDADAPLLPPLPHGREQLDAMRTGLAAEGASGRHARELLTAYARIEEDRQ</sequence>
<protein>
    <submittedName>
        <fullName evidence="7">Thiamine pyrophosphate-requiring protein</fullName>
    </submittedName>
</protein>
<dbReference type="Pfam" id="PF00205">
    <property type="entry name" value="TPP_enzyme_M"/>
    <property type="match status" value="1"/>
</dbReference>
<evidence type="ECO:0000259" key="5">
    <source>
        <dbReference type="Pfam" id="PF02775"/>
    </source>
</evidence>